<evidence type="ECO:0000256" key="1">
    <source>
        <dbReference type="SAM" id="SignalP"/>
    </source>
</evidence>
<proteinExistence type="predicted"/>
<evidence type="ECO:0000313" key="3">
    <source>
        <dbReference type="Proteomes" id="UP000005408"/>
    </source>
</evidence>
<reference evidence="2" key="1">
    <citation type="submission" date="2022-08" db="UniProtKB">
        <authorList>
            <consortium name="EnsemblMetazoa"/>
        </authorList>
    </citation>
    <scope>IDENTIFICATION</scope>
    <source>
        <strain evidence="2">05x7-T-G4-1.051#20</strain>
    </source>
</reference>
<sequence length="77" mass="8135">MASTLLSVLGFCLLIGLCSAQCMIHQSQPGPHAVSHHCNLHGVVMSEGESLINSTTCMKCHCGADHNVYCCACVNCI</sequence>
<protein>
    <submittedName>
        <fullName evidence="2">Uncharacterized protein</fullName>
    </submittedName>
</protein>
<keyword evidence="3" id="KW-1185">Reference proteome</keyword>
<name>A0A8W8NV24_MAGGI</name>
<dbReference type="AlphaFoldDB" id="A0A8W8NV24"/>
<keyword evidence="1" id="KW-0732">Signal</keyword>
<feature type="signal peptide" evidence="1">
    <location>
        <begin position="1"/>
        <end position="20"/>
    </location>
</feature>
<feature type="chain" id="PRO_5036475986" evidence="1">
    <location>
        <begin position="21"/>
        <end position="77"/>
    </location>
</feature>
<evidence type="ECO:0000313" key="2">
    <source>
        <dbReference type="EnsemblMetazoa" id="G7418.6:cds"/>
    </source>
</evidence>
<dbReference type="Proteomes" id="UP000005408">
    <property type="component" value="Unassembled WGS sequence"/>
</dbReference>
<organism evidence="2 3">
    <name type="scientific">Magallana gigas</name>
    <name type="common">Pacific oyster</name>
    <name type="synonym">Crassostrea gigas</name>
    <dbReference type="NCBI Taxonomy" id="29159"/>
    <lineage>
        <taxon>Eukaryota</taxon>
        <taxon>Metazoa</taxon>
        <taxon>Spiralia</taxon>
        <taxon>Lophotrochozoa</taxon>
        <taxon>Mollusca</taxon>
        <taxon>Bivalvia</taxon>
        <taxon>Autobranchia</taxon>
        <taxon>Pteriomorphia</taxon>
        <taxon>Ostreida</taxon>
        <taxon>Ostreoidea</taxon>
        <taxon>Ostreidae</taxon>
        <taxon>Magallana</taxon>
    </lineage>
</organism>
<accession>A0A8W8NV24</accession>
<dbReference type="EnsemblMetazoa" id="G7418.6">
    <property type="protein sequence ID" value="G7418.6:cds"/>
    <property type="gene ID" value="G7418"/>
</dbReference>